<dbReference type="PANTHER" id="PTHR34772:SF1">
    <property type="entry name" value="RNA-BINDING PROTEIN HFQ"/>
    <property type="match status" value="1"/>
</dbReference>
<feature type="domain" description="Sm" evidence="4">
    <location>
        <begin position="9"/>
        <end position="69"/>
    </location>
</feature>
<dbReference type="PROSITE" id="PS52002">
    <property type="entry name" value="SM"/>
    <property type="match status" value="1"/>
</dbReference>
<dbReference type="PANTHER" id="PTHR34772">
    <property type="entry name" value="RNA-BINDING PROTEIN HFQ"/>
    <property type="match status" value="1"/>
</dbReference>
<dbReference type="Pfam" id="PF17209">
    <property type="entry name" value="Hfq"/>
    <property type="match status" value="1"/>
</dbReference>
<reference evidence="5" key="1">
    <citation type="submission" date="2020-08" db="EMBL/GenBank/DDBJ databases">
        <title>Genome public.</title>
        <authorList>
            <person name="Liu C."/>
            <person name="Sun Q."/>
        </authorList>
    </citation>
    <scope>NUCLEOTIDE SEQUENCE</scope>
    <source>
        <strain evidence="5">NSJ-12</strain>
    </source>
</reference>
<dbReference type="GO" id="GO:0005829">
    <property type="term" value="C:cytosol"/>
    <property type="evidence" value="ECO:0007669"/>
    <property type="project" value="TreeGrafter"/>
</dbReference>
<dbReference type="GO" id="GO:0003723">
    <property type="term" value="F:RNA binding"/>
    <property type="evidence" value="ECO:0007669"/>
    <property type="project" value="UniProtKB-UniRule"/>
</dbReference>
<dbReference type="InterPro" id="IPR005001">
    <property type="entry name" value="Hfq"/>
</dbReference>
<organism evidence="5 6">
    <name type="scientific">Zhenhengia yiwuensis</name>
    <dbReference type="NCBI Taxonomy" id="2763666"/>
    <lineage>
        <taxon>Bacteria</taxon>
        <taxon>Bacillati</taxon>
        <taxon>Bacillota</taxon>
        <taxon>Clostridia</taxon>
        <taxon>Lachnospirales</taxon>
        <taxon>Lachnospiraceae</taxon>
        <taxon>Zhenhengia</taxon>
    </lineage>
</organism>
<evidence type="ECO:0000313" key="6">
    <source>
        <dbReference type="Proteomes" id="UP000655830"/>
    </source>
</evidence>
<dbReference type="Proteomes" id="UP000655830">
    <property type="component" value="Unassembled WGS sequence"/>
</dbReference>
<evidence type="ECO:0000256" key="2">
    <source>
        <dbReference type="ARBA" id="ARBA00023016"/>
    </source>
</evidence>
<gene>
    <name evidence="3 5" type="primary">hfq</name>
    <name evidence="5" type="ORF">H8718_11320</name>
</gene>
<dbReference type="NCBIfam" id="TIGR02383">
    <property type="entry name" value="Hfq"/>
    <property type="match status" value="1"/>
</dbReference>
<dbReference type="RefSeq" id="WP_249332985.1">
    <property type="nucleotide sequence ID" value="NZ_JACRSY010000017.1"/>
</dbReference>
<dbReference type="CDD" id="cd01716">
    <property type="entry name" value="Hfq"/>
    <property type="match status" value="1"/>
</dbReference>
<accession>A0A926EL63</accession>
<comment type="function">
    <text evidence="3">RNA chaperone that binds small regulatory RNA (sRNAs) and mRNAs to facilitate mRNA translational regulation in response to envelope stress, environmental stress and changes in metabolite concentrations. Also binds with high specificity to tRNAs.</text>
</comment>
<dbReference type="GO" id="GO:0006355">
    <property type="term" value="P:regulation of DNA-templated transcription"/>
    <property type="evidence" value="ECO:0007669"/>
    <property type="project" value="InterPro"/>
</dbReference>
<protein>
    <recommendedName>
        <fullName evidence="3">RNA-binding protein Hfq</fullName>
    </recommendedName>
</protein>
<comment type="subunit">
    <text evidence="3">Homohexamer.</text>
</comment>
<keyword evidence="6" id="KW-1185">Reference proteome</keyword>
<sequence>MSKAINLQDLLLNQLRRDRVSVTVFLTNGFQIKGTVRGFDNFVVLLESEGKQHMIYKHAISTVCPSKTINLNIASATE</sequence>
<comment type="similarity">
    <text evidence="3">Belongs to the Hfq family.</text>
</comment>
<dbReference type="InterPro" id="IPR047575">
    <property type="entry name" value="Sm"/>
</dbReference>
<keyword evidence="1 3" id="KW-0694">RNA-binding</keyword>
<dbReference type="InterPro" id="IPR010920">
    <property type="entry name" value="LSM_dom_sf"/>
</dbReference>
<proteinExistence type="inferred from homology"/>
<dbReference type="HAMAP" id="MF_00436">
    <property type="entry name" value="Hfq"/>
    <property type="match status" value="1"/>
</dbReference>
<dbReference type="NCBIfam" id="NF001602">
    <property type="entry name" value="PRK00395.1"/>
    <property type="match status" value="1"/>
</dbReference>
<evidence type="ECO:0000256" key="3">
    <source>
        <dbReference type="HAMAP-Rule" id="MF_00436"/>
    </source>
</evidence>
<name>A0A926EL63_9FIRM</name>
<evidence type="ECO:0000313" key="5">
    <source>
        <dbReference type="EMBL" id="MBC8580112.1"/>
    </source>
</evidence>
<evidence type="ECO:0000259" key="4">
    <source>
        <dbReference type="PROSITE" id="PS52002"/>
    </source>
</evidence>
<evidence type="ECO:0000256" key="1">
    <source>
        <dbReference type="ARBA" id="ARBA00022884"/>
    </source>
</evidence>
<dbReference type="AlphaFoldDB" id="A0A926EL63"/>
<dbReference type="SUPFAM" id="SSF50182">
    <property type="entry name" value="Sm-like ribonucleoproteins"/>
    <property type="match status" value="1"/>
</dbReference>
<keyword evidence="2 3" id="KW-0346">Stress response</keyword>
<dbReference type="Gene3D" id="2.30.30.100">
    <property type="match status" value="1"/>
</dbReference>
<dbReference type="EMBL" id="JACRSY010000017">
    <property type="protein sequence ID" value="MBC8580112.1"/>
    <property type="molecule type" value="Genomic_DNA"/>
</dbReference>
<dbReference type="GO" id="GO:0045974">
    <property type="term" value="P:regulation of translation, ncRNA-mediated"/>
    <property type="evidence" value="ECO:0007669"/>
    <property type="project" value="TreeGrafter"/>
</dbReference>
<dbReference type="GO" id="GO:0043487">
    <property type="term" value="P:regulation of RNA stability"/>
    <property type="evidence" value="ECO:0007669"/>
    <property type="project" value="TreeGrafter"/>
</dbReference>
<comment type="caution">
    <text evidence="5">The sequence shown here is derived from an EMBL/GenBank/DDBJ whole genome shotgun (WGS) entry which is preliminary data.</text>
</comment>